<evidence type="ECO:0000313" key="1">
    <source>
        <dbReference type="EMBL" id="KEI69184.1"/>
    </source>
</evidence>
<dbReference type="RefSeq" id="WP_158442914.1">
    <property type="nucleotide sequence ID" value="NZ_CM002803.1"/>
</dbReference>
<dbReference type="PATRIC" id="fig|388467.6.peg.4482"/>
<keyword evidence="2" id="KW-1185">Reference proteome</keyword>
<evidence type="ECO:0000313" key="2">
    <source>
        <dbReference type="Proteomes" id="UP000027395"/>
    </source>
</evidence>
<dbReference type="Proteomes" id="UP000027395">
    <property type="component" value="Chromosome"/>
</dbReference>
<protein>
    <submittedName>
        <fullName evidence="1">Uncharacterized protein</fullName>
    </submittedName>
</protein>
<accession>A0A073CLK5</accession>
<dbReference type="AlphaFoldDB" id="A0A073CLK5"/>
<reference evidence="1 2" key="1">
    <citation type="journal article" date="2014" name="Appl. Environ. Microbiol.">
        <title>Elucidation of insertion elements encoded on plasmids and in vitro construction of shuttle vectors from the toxic cyanobacterium Planktothrix.</title>
        <authorList>
            <person name="Christiansen G."/>
            <person name="Goesmann A."/>
            <person name="Kurmayer R."/>
        </authorList>
    </citation>
    <scope>NUCLEOTIDE SEQUENCE [LARGE SCALE GENOMIC DNA]</scope>
    <source>
        <strain evidence="1 2">NIVA-CYA 126/8</strain>
    </source>
</reference>
<dbReference type="EMBL" id="CM002803">
    <property type="protein sequence ID" value="KEI69184.1"/>
    <property type="molecule type" value="Genomic_DNA"/>
</dbReference>
<organism evidence="1 2">
    <name type="scientific">Planktothrix agardhii (strain NIVA-CYA 126/8)</name>
    <dbReference type="NCBI Taxonomy" id="388467"/>
    <lineage>
        <taxon>Bacteria</taxon>
        <taxon>Bacillati</taxon>
        <taxon>Cyanobacteriota</taxon>
        <taxon>Cyanophyceae</taxon>
        <taxon>Oscillatoriophycideae</taxon>
        <taxon>Oscillatoriales</taxon>
        <taxon>Microcoleaceae</taxon>
        <taxon>Planktothrix</taxon>
    </lineage>
</organism>
<name>A0A073CLK5_PLAA1</name>
<proteinExistence type="predicted"/>
<dbReference type="HOGENOM" id="CLU_2992757_0_0_3"/>
<gene>
    <name evidence="1" type="ORF">A19Y_4544</name>
</gene>
<sequence>MSNNLSKIPDNSDLPDRFRNIGEQIQSFFDFAENNPDQAVPFFVNIWETQAALTTQT</sequence>